<keyword evidence="5 6" id="KW-0472">Membrane</keyword>
<accession>A0A559IPR0</accession>
<comment type="subcellular location">
    <subcellularLocation>
        <location evidence="1">Cell membrane</location>
        <topology evidence="1">Multi-pass membrane protein</topology>
    </subcellularLocation>
</comment>
<protein>
    <submittedName>
        <fullName evidence="8">MFS transporter</fullName>
    </submittedName>
</protein>
<dbReference type="InterPro" id="IPR011701">
    <property type="entry name" value="MFS"/>
</dbReference>
<dbReference type="PROSITE" id="PS50850">
    <property type="entry name" value="MFS"/>
    <property type="match status" value="1"/>
</dbReference>
<dbReference type="InterPro" id="IPR036259">
    <property type="entry name" value="MFS_trans_sf"/>
</dbReference>
<evidence type="ECO:0000256" key="4">
    <source>
        <dbReference type="ARBA" id="ARBA00022989"/>
    </source>
</evidence>
<keyword evidence="4 6" id="KW-1133">Transmembrane helix</keyword>
<comment type="caution">
    <text evidence="8">The sequence shown here is derived from an EMBL/GenBank/DDBJ whole genome shotgun (WGS) entry which is preliminary data.</text>
</comment>
<feature type="transmembrane region" description="Helical" evidence="6">
    <location>
        <begin position="55"/>
        <end position="75"/>
    </location>
</feature>
<evidence type="ECO:0000256" key="6">
    <source>
        <dbReference type="SAM" id="Phobius"/>
    </source>
</evidence>
<dbReference type="EMBL" id="VNJK01000002">
    <property type="protein sequence ID" value="TVX89632.1"/>
    <property type="molecule type" value="Genomic_DNA"/>
</dbReference>
<feature type="transmembrane region" description="Helical" evidence="6">
    <location>
        <begin position="282"/>
        <end position="307"/>
    </location>
</feature>
<keyword evidence="9" id="KW-1185">Reference proteome</keyword>
<dbReference type="RefSeq" id="WP_144992303.1">
    <property type="nucleotide sequence ID" value="NZ_VNJK01000002.1"/>
</dbReference>
<proteinExistence type="predicted"/>
<evidence type="ECO:0000256" key="3">
    <source>
        <dbReference type="ARBA" id="ARBA00022692"/>
    </source>
</evidence>
<name>A0A559IPR0_9BACL</name>
<feature type="transmembrane region" description="Helical" evidence="6">
    <location>
        <begin position="319"/>
        <end position="349"/>
    </location>
</feature>
<feature type="domain" description="Major facilitator superfamily (MFS) profile" evidence="7">
    <location>
        <begin position="17"/>
        <end position="435"/>
    </location>
</feature>
<evidence type="ECO:0000256" key="2">
    <source>
        <dbReference type="ARBA" id="ARBA00022448"/>
    </source>
</evidence>
<reference evidence="8 9" key="1">
    <citation type="submission" date="2019-07" db="EMBL/GenBank/DDBJ databases">
        <authorList>
            <person name="Kim J."/>
        </authorList>
    </citation>
    <scope>NUCLEOTIDE SEQUENCE [LARGE SCALE GENOMIC DNA]</scope>
    <source>
        <strain evidence="8 9">N4</strain>
    </source>
</reference>
<feature type="transmembrane region" description="Helical" evidence="6">
    <location>
        <begin position="20"/>
        <end position="43"/>
    </location>
</feature>
<evidence type="ECO:0000256" key="5">
    <source>
        <dbReference type="ARBA" id="ARBA00023136"/>
    </source>
</evidence>
<evidence type="ECO:0000313" key="9">
    <source>
        <dbReference type="Proteomes" id="UP000318102"/>
    </source>
</evidence>
<gene>
    <name evidence="8" type="ORF">FPZ44_17850</name>
</gene>
<feature type="transmembrane region" description="Helical" evidence="6">
    <location>
        <begin position="406"/>
        <end position="431"/>
    </location>
</feature>
<dbReference type="OrthoDB" id="9810492at2"/>
<feature type="transmembrane region" description="Helical" evidence="6">
    <location>
        <begin position="180"/>
        <end position="199"/>
    </location>
</feature>
<dbReference type="Proteomes" id="UP000318102">
    <property type="component" value="Unassembled WGS sequence"/>
</dbReference>
<dbReference type="Pfam" id="PF07690">
    <property type="entry name" value="MFS_1"/>
    <property type="match status" value="2"/>
</dbReference>
<organism evidence="8 9">
    <name type="scientific">Paenibacillus agilis</name>
    <dbReference type="NCBI Taxonomy" id="3020863"/>
    <lineage>
        <taxon>Bacteria</taxon>
        <taxon>Bacillati</taxon>
        <taxon>Bacillota</taxon>
        <taxon>Bacilli</taxon>
        <taxon>Bacillales</taxon>
        <taxon>Paenibacillaceae</taxon>
        <taxon>Paenibacillus</taxon>
    </lineage>
</organism>
<dbReference type="SUPFAM" id="SSF103473">
    <property type="entry name" value="MFS general substrate transporter"/>
    <property type="match status" value="1"/>
</dbReference>
<feature type="transmembrane region" description="Helical" evidence="6">
    <location>
        <begin position="107"/>
        <end position="129"/>
    </location>
</feature>
<dbReference type="GO" id="GO:0022857">
    <property type="term" value="F:transmembrane transporter activity"/>
    <property type="evidence" value="ECO:0007669"/>
    <property type="project" value="InterPro"/>
</dbReference>
<sequence>MGWWHQARNDVKRWNRNVKLFFLSNMLYQFGSGMFMVLYNLYIQALGYGADMNGSIVSIQSLATACMFIPIGLAGDRLSRKHILIIGALLTGLSFMGRSYAEDPLSLQTYAVITGLFISFYQVIAIPFLAENVSKSERLSLFSIHFSGVLAAQVVGSIAGGYGADMLQTLGWSKIDSLQTVLMLGGAATVASFLPLLFIKEKKKAAAEVRPHPIPVEKNSYAQSDADDSSLSVPMATAVSTPEQTKRSDWLNISQFTTAQLLVGFGSGLVIPYLNMYFTDRFAVSLTAVGLLVSLGQIMTIVSMLIGPTLVAKVGQVRAVVIFQLLSLPFLLLTGFTTVFTIAAFSFLFRQALMNAANPIQSALMVERISDARRGIANSFTQTAFMLGWATMGPVQSAILKTYGTYWGYAVTFCITGILYITAACLFYYVFRESKQMKKESQLLG</sequence>
<evidence type="ECO:0000259" key="7">
    <source>
        <dbReference type="PROSITE" id="PS50850"/>
    </source>
</evidence>
<dbReference type="AlphaFoldDB" id="A0A559IPR0"/>
<dbReference type="InterPro" id="IPR020846">
    <property type="entry name" value="MFS_dom"/>
</dbReference>
<keyword evidence="2" id="KW-0813">Transport</keyword>
<keyword evidence="3 6" id="KW-0812">Transmembrane</keyword>
<evidence type="ECO:0000313" key="8">
    <source>
        <dbReference type="EMBL" id="TVX89632.1"/>
    </source>
</evidence>
<feature type="transmembrane region" description="Helical" evidence="6">
    <location>
        <begin position="82"/>
        <end position="101"/>
    </location>
</feature>
<dbReference type="GO" id="GO:0005886">
    <property type="term" value="C:plasma membrane"/>
    <property type="evidence" value="ECO:0007669"/>
    <property type="project" value="UniProtKB-SubCell"/>
</dbReference>
<feature type="transmembrane region" description="Helical" evidence="6">
    <location>
        <begin position="141"/>
        <end position="160"/>
    </location>
</feature>
<dbReference type="PANTHER" id="PTHR23520">
    <property type="entry name" value="TRANSPORTER, PUTATIVE (AFU_ORTHOLOGUE AFUA_3G04000)-RELATED"/>
    <property type="match status" value="1"/>
</dbReference>
<evidence type="ECO:0000256" key="1">
    <source>
        <dbReference type="ARBA" id="ARBA00004651"/>
    </source>
</evidence>
<dbReference type="Gene3D" id="1.20.1250.20">
    <property type="entry name" value="MFS general substrate transporter like domains"/>
    <property type="match status" value="2"/>
</dbReference>
<dbReference type="PANTHER" id="PTHR23520:SF5">
    <property type="entry name" value="TRANSPORTER, PUTATIVE (AFU_ORTHOLOGUE AFUA_3G04000)-RELATED"/>
    <property type="match status" value="1"/>
</dbReference>